<evidence type="ECO:0000259" key="1">
    <source>
        <dbReference type="PROSITE" id="PS50181"/>
    </source>
</evidence>
<dbReference type="InterPro" id="IPR036047">
    <property type="entry name" value="F-box-like_dom_sf"/>
</dbReference>
<feature type="domain" description="F-box" evidence="1">
    <location>
        <begin position="96"/>
        <end position="141"/>
    </location>
</feature>
<dbReference type="Proteomes" id="UP000799770">
    <property type="component" value="Unassembled WGS sequence"/>
</dbReference>
<dbReference type="EMBL" id="ML977317">
    <property type="protein sequence ID" value="KAF2118426.1"/>
    <property type="molecule type" value="Genomic_DNA"/>
</dbReference>
<sequence length="617" mass="70922">MIPSMFASSASNASLKYCLCPLVKKKPFVERRDDLTTTSPQVCVTQPSVARPPSAHPTSPFRKCFLLSDKHATALQRRGRQTMATTASLPSMNASVDYFTAIPNDIQHSIFSYLSRPDLLSIVKTHRQFMVEGQRFLFRSVKLRAQVTTSASSGWQDQRTVDAFEFRMAERCECQGDVFVKHKYWVFGARRRRGLSQDGGCRRCGRVCEHCAYEAERWVPVERPSHPEEEEHLYTELASACVFENDNCQAFLDGITENPELAKHVRILELDCEWGPDQEWYHFDRPVAKVIEHLPHLRELHLTVNKMYKCANRMPQLWDLIKNCSTPHLVVKYPRHGVIRQALQLPGLKSFAIELPMSAHDRRNLLDSTYYERYMRKWKLKSDCLPTVPIPALKRADFGRCEIDISALAKLCTYSSAISHLSITLTAWNGSAKLLLEALGPLKETLHQLQIREVSDQDVGSWMADRVDFNDFVVLDTLQISSWLWFNASTRTGAGPFPCRTDDRMGVCKLLPSSLRILEVHFGFLAPIFAREERYLTQFLAMPITFQIQGLRWVQEFVEYRERYPDLRQVLLQEVLPQHDDPTAKLGIERYAVPEPIYSEFRDAGIDLEVKIVMQMG</sequence>
<keyword evidence="3" id="KW-1185">Reference proteome</keyword>
<reference evidence="2" key="1">
    <citation type="journal article" date="2020" name="Stud. Mycol.">
        <title>101 Dothideomycetes genomes: a test case for predicting lifestyles and emergence of pathogens.</title>
        <authorList>
            <person name="Haridas S."/>
            <person name="Albert R."/>
            <person name="Binder M."/>
            <person name="Bloem J."/>
            <person name="Labutti K."/>
            <person name="Salamov A."/>
            <person name="Andreopoulos B."/>
            <person name="Baker S."/>
            <person name="Barry K."/>
            <person name="Bills G."/>
            <person name="Bluhm B."/>
            <person name="Cannon C."/>
            <person name="Castanera R."/>
            <person name="Culley D."/>
            <person name="Daum C."/>
            <person name="Ezra D."/>
            <person name="Gonzalez J."/>
            <person name="Henrissat B."/>
            <person name="Kuo A."/>
            <person name="Liang C."/>
            <person name="Lipzen A."/>
            <person name="Lutzoni F."/>
            <person name="Magnuson J."/>
            <person name="Mondo S."/>
            <person name="Nolan M."/>
            <person name="Ohm R."/>
            <person name="Pangilinan J."/>
            <person name="Park H.-J."/>
            <person name="Ramirez L."/>
            <person name="Alfaro M."/>
            <person name="Sun H."/>
            <person name="Tritt A."/>
            <person name="Yoshinaga Y."/>
            <person name="Zwiers L.-H."/>
            <person name="Turgeon B."/>
            <person name="Goodwin S."/>
            <person name="Spatafora J."/>
            <person name="Crous P."/>
            <person name="Grigoriev I."/>
        </authorList>
    </citation>
    <scope>NUCLEOTIDE SEQUENCE</scope>
    <source>
        <strain evidence="2">CBS 627.86</strain>
    </source>
</reference>
<dbReference type="SUPFAM" id="SSF81383">
    <property type="entry name" value="F-box domain"/>
    <property type="match status" value="1"/>
</dbReference>
<organism evidence="2 3">
    <name type="scientific">Lophiotrema nucula</name>
    <dbReference type="NCBI Taxonomy" id="690887"/>
    <lineage>
        <taxon>Eukaryota</taxon>
        <taxon>Fungi</taxon>
        <taxon>Dikarya</taxon>
        <taxon>Ascomycota</taxon>
        <taxon>Pezizomycotina</taxon>
        <taxon>Dothideomycetes</taxon>
        <taxon>Pleosporomycetidae</taxon>
        <taxon>Pleosporales</taxon>
        <taxon>Lophiotremataceae</taxon>
        <taxon>Lophiotrema</taxon>
    </lineage>
</organism>
<evidence type="ECO:0000313" key="2">
    <source>
        <dbReference type="EMBL" id="KAF2118426.1"/>
    </source>
</evidence>
<name>A0A6A5ZGS5_9PLEO</name>
<dbReference type="AlphaFoldDB" id="A0A6A5ZGS5"/>
<dbReference type="InterPro" id="IPR001810">
    <property type="entry name" value="F-box_dom"/>
</dbReference>
<proteinExistence type="predicted"/>
<protein>
    <recommendedName>
        <fullName evidence="1">F-box domain-containing protein</fullName>
    </recommendedName>
</protein>
<dbReference type="PROSITE" id="PS50181">
    <property type="entry name" value="FBOX"/>
    <property type="match status" value="1"/>
</dbReference>
<dbReference type="OrthoDB" id="3668182at2759"/>
<gene>
    <name evidence="2" type="ORF">BDV96DRAFT_385872</name>
</gene>
<evidence type="ECO:0000313" key="3">
    <source>
        <dbReference type="Proteomes" id="UP000799770"/>
    </source>
</evidence>
<accession>A0A6A5ZGS5</accession>